<dbReference type="Pfam" id="PF00078">
    <property type="entry name" value="RVT_1"/>
    <property type="match status" value="1"/>
</dbReference>
<feature type="domain" description="Reverse transcriptase" evidence="7">
    <location>
        <begin position="487"/>
        <end position="664"/>
    </location>
</feature>
<keyword evidence="1" id="KW-0808">Transferase</keyword>
<protein>
    <recommendedName>
        <fullName evidence="7">Reverse transcriptase domain-containing protein</fullName>
    </recommendedName>
</protein>
<dbReference type="CDD" id="cd01647">
    <property type="entry name" value="RT_LTR"/>
    <property type="match status" value="1"/>
</dbReference>
<keyword evidence="2" id="KW-0548">Nucleotidyltransferase</keyword>
<dbReference type="SUPFAM" id="SSF50630">
    <property type="entry name" value="Acid proteases"/>
    <property type="match status" value="1"/>
</dbReference>
<evidence type="ECO:0000256" key="5">
    <source>
        <dbReference type="SAM" id="Coils"/>
    </source>
</evidence>
<feature type="coiled-coil region" evidence="5">
    <location>
        <begin position="138"/>
        <end position="165"/>
    </location>
</feature>
<dbReference type="PROSITE" id="PS50878">
    <property type="entry name" value="RT_POL"/>
    <property type="match status" value="1"/>
</dbReference>
<keyword evidence="9" id="KW-1185">Reference proteome</keyword>
<dbReference type="PANTHER" id="PTHR37984:SF5">
    <property type="entry name" value="PROTEIN NYNRIN-LIKE"/>
    <property type="match status" value="1"/>
</dbReference>
<dbReference type="Gene3D" id="3.10.10.10">
    <property type="entry name" value="HIV Type 1 Reverse Transcriptase, subunit A, domain 1"/>
    <property type="match status" value="1"/>
</dbReference>
<dbReference type="Gene3D" id="2.40.70.10">
    <property type="entry name" value="Acid Proteases"/>
    <property type="match status" value="1"/>
</dbReference>
<organism evidence="8 9">
    <name type="scientific">Aedes albopictus</name>
    <name type="common">Asian tiger mosquito</name>
    <name type="synonym">Stegomyia albopicta</name>
    <dbReference type="NCBI Taxonomy" id="7160"/>
    <lineage>
        <taxon>Eukaryota</taxon>
        <taxon>Metazoa</taxon>
        <taxon>Ecdysozoa</taxon>
        <taxon>Arthropoda</taxon>
        <taxon>Hexapoda</taxon>
        <taxon>Insecta</taxon>
        <taxon>Pterygota</taxon>
        <taxon>Neoptera</taxon>
        <taxon>Endopterygota</taxon>
        <taxon>Diptera</taxon>
        <taxon>Nematocera</taxon>
        <taxon>Culicoidea</taxon>
        <taxon>Culicidae</taxon>
        <taxon>Culicinae</taxon>
        <taxon>Aedini</taxon>
        <taxon>Aedes</taxon>
        <taxon>Stegomyia</taxon>
    </lineage>
</organism>
<dbReference type="GeneID" id="134288690"/>
<evidence type="ECO:0000313" key="9">
    <source>
        <dbReference type="Proteomes" id="UP000069940"/>
    </source>
</evidence>
<name>A0ABM2A179_AEDAL</name>
<dbReference type="Gene3D" id="3.30.70.270">
    <property type="match status" value="1"/>
</dbReference>
<dbReference type="EnsemblMetazoa" id="AALFPA23_023507.R34967">
    <property type="protein sequence ID" value="AALFPA23_023507.P34967"/>
    <property type="gene ID" value="AALFPA23_023507"/>
</dbReference>
<dbReference type="InterPro" id="IPR043502">
    <property type="entry name" value="DNA/RNA_pol_sf"/>
</dbReference>
<dbReference type="PANTHER" id="PTHR37984">
    <property type="entry name" value="PROTEIN CBG26694"/>
    <property type="match status" value="1"/>
</dbReference>
<feature type="region of interest" description="Disordered" evidence="6">
    <location>
        <begin position="192"/>
        <end position="233"/>
    </location>
</feature>
<evidence type="ECO:0000256" key="2">
    <source>
        <dbReference type="ARBA" id="ARBA00022695"/>
    </source>
</evidence>
<keyword evidence="5" id="KW-0175">Coiled coil</keyword>
<keyword evidence="4" id="KW-0378">Hydrolase</keyword>
<dbReference type="InterPro" id="IPR050951">
    <property type="entry name" value="Retrovirus_Pol_polyprotein"/>
</dbReference>
<dbReference type="InterPro" id="IPR021109">
    <property type="entry name" value="Peptidase_aspartic_dom_sf"/>
</dbReference>
<evidence type="ECO:0000313" key="8">
    <source>
        <dbReference type="EnsemblMetazoa" id="AALFPA23_023507.P34967"/>
    </source>
</evidence>
<sequence>MPLVNSIDPYVPGAIPFSQYLEQLNWVLLHQKIPADEHKATFLASCGTEVYSELKLLFPGKDLADIELKELTDSLKKRYDRSESDLVQRVKFYARSQKPGERAVDFVLSVKQLAEYCNFGTFKDMAIRDRLVCGVASKQLQERLLDEEELTLAKAEKIIVNREQAAERLTSINGETARVSVVERLGTKRVGFQREPTPTSFRGRRRSRDSYSKRNSNGSRSRSRSVSTPRKGGKKTYFCNYCRRKGHTRKYCYDLKHQKPSVKSVAVVPKKPDLSERLRRAAKSSESEEEMDVLMISASQRSSTSAPCLVEACVEGEILRMKIDSGSAISVVSKQTYNQRFKYKPLDRCNLKLAVVDGARLLVAGQIIVSAKVNGRSEKLALVVLESAKEIIPLLGRDWLDIFFPAWRDAFRGPMLVNHTSVSKEDRVVEDIKSKYSKVFDSDFSVPISSFEADLVLKEDKPIFKRAYDVPYRLRDQVVEHIETLERDGVITPIEASEWASPVVIVVKKDKGIRMVVDCKVSINKLIVPNTYPLPVPQDLFASLSGSKVFCSLDLAGAYTQLRLSKKSRKFMVINTIKGLYSYNRLPQGASSSASIFQKVMDQVLKGLEGVVCYLDDVLIAGKDFEECERKLYLVLDRLAKFNIKVHFKKCNSLFPVCLIWDMC</sequence>
<dbReference type="InterPro" id="IPR000477">
    <property type="entry name" value="RT_dom"/>
</dbReference>
<reference evidence="9" key="1">
    <citation type="journal article" date="2015" name="Proc. Natl. Acad. Sci. U.S.A.">
        <title>Genome sequence of the Asian Tiger mosquito, Aedes albopictus, reveals insights into its biology, genetics, and evolution.</title>
        <authorList>
            <person name="Chen X.G."/>
            <person name="Jiang X."/>
            <person name="Gu J."/>
            <person name="Xu M."/>
            <person name="Wu Y."/>
            <person name="Deng Y."/>
            <person name="Zhang C."/>
            <person name="Bonizzoni M."/>
            <person name="Dermauw W."/>
            <person name="Vontas J."/>
            <person name="Armbruster P."/>
            <person name="Huang X."/>
            <person name="Yang Y."/>
            <person name="Zhang H."/>
            <person name="He W."/>
            <person name="Peng H."/>
            <person name="Liu Y."/>
            <person name="Wu K."/>
            <person name="Chen J."/>
            <person name="Lirakis M."/>
            <person name="Topalis P."/>
            <person name="Van Leeuwen T."/>
            <person name="Hall A.B."/>
            <person name="Jiang X."/>
            <person name="Thorpe C."/>
            <person name="Mueller R.L."/>
            <person name="Sun C."/>
            <person name="Waterhouse R.M."/>
            <person name="Yan G."/>
            <person name="Tu Z.J."/>
            <person name="Fang X."/>
            <person name="James A.A."/>
        </authorList>
    </citation>
    <scope>NUCLEOTIDE SEQUENCE [LARGE SCALE GENOMIC DNA]</scope>
    <source>
        <strain evidence="9">Foshan</strain>
    </source>
</reference>
<reference evidence="8" key="2">
    <citation type="submission" date="2025-05" db="UniProtKB">
        <authorList>
            <consortium name="EnsemblMetazoa"/>
        </authorList>
    </citation>
    <scope>IDENTIFICATION</scope>
    <source>
        <strain evidence="8">Foshan</strain>
    </source>
</reference>
<keyword evidence="4" id="KW-0255">Endonuclease</keyword>
<dbReference type="Proteomes" id="UP000069940">
    <property type="component" value="Unassembled WGS sequence"/>
</dbReference>
<evidence type="ECO:0000256" key="1">
    <source>
        <dbReference type="ARBA" id="ARBA00022679"/>
    </source>
</evidence>
<proteinExistence type="predicted"/>
<feature type="compositionally biased region" description="Low complexity" evidence="6">
    <location>
        <begin position="213"/>
        <end position="227"/>
    </location>
</feature>
<dbReference type="InterPro" id="IPR043128">
    <property type="entry name" value="Rev_trsase/Diguanyl_cyclase"/>
</dbReference>
<dbReference type="SUPFAM" id="SSF56672">
    <property type="entry name" value="DNA/RNA polymerases"/>
    <property type="match status" value="1"/>
</dbReference>
<dbReference type="RefSeq" id="XP_062710302.1">
    <property type="nucleotide sequence ID" value="XM_062854318.1"/>
</dbReference>
<evidence type="ECO:0000259" key="7">
    <source>
        <dbReference type="PROSITE" id="PS50878"/>
    </source>
</evidence>
<evidence type="ECO:0000256" key="6">
    <source>
        <dbReference type="SAM" id="MobiDB-lite"/>
    </source>
</evidence>
<evidence type="ECO:0000256" key="4">
    <source>
        <dbReference type="ARBA" id="ARBA00022759"/>
    </source>
</evidence>
<accession>A0ABM2A179</accession>
<keyword evidence="3" id="KW-0540">Nuclease</keyword>
<evidence type="ECO:0000256" key="3">
    <source>
        <dbReference type="ARBA" id="ARBA00022722"/>
    </source>
</evidence>